<evidence type="ECO:0000313" key="2">
    <source>
        <dbReference type="Proteomes" id="UP000576225"/>
    </source>
</evidence>
<sequence length="77" mass="9212">MIVKVLRKNSLKDDTDALDAAYWATKTPEERWQAVQYLREQFYGKNDRVERVLKVRKLGQSPEEALSLEEFHRKYPK</sequence>
<reference evidence="1 2" key="1">
    <citation type="submission" date="2020-04" db="EMBL/GenBank/DDBJ databases">
        <authorList>
            <person name="Hitch T.C.A."/>
            <person name="Wylensek D."/>
            <person name="Clavel T."/>
        </authorList>
    </citation>
    <scope>NUCLEOTIDE SEQUENCE [LARGE SCALE GENOMIC DNA]</scope>
    <source>
        <strain evidence="1 2">COR2-253-APC-1A</strain>
    </source>
</reference>
<dbReference type="Proteomes" id="UP000576225">
    <property type="component" value="Unassembled WGS sequence"/>
</dbReference>
<dbReference type="EMBL" id="JABAEW010000054">
    <property type="protein sequence ID" value="NMD88677.1"/>
    <property type="molecule type" value="Genomic_DNA"/>
</dbReference>
<proteinExistence type="predicted"/>
<name>A0A848B3A7_9BACT</name>
<organism evidence="1 2">
    <name type="scientific">Victivallis vadensis</name>
    <dbReference type="NCBI Taxonomy" id="172901"/>
    <lineage>
        <taxon>Bacteria</taxon>
        <taxon>Pseudomonadati</taxon>
        <taxon>Lentisphaerota</taxon>
        <taxon>Lentisphaeria</taxon>
        <taxon>Victivallales</taxon>
        <taxon>Victivallaceae</taxon>
        <taxon>Victivallis</taxon>
    </lineage>
</organism>
<evidence type="ECO:0000313" key="1">
    <source>
        <dbReference type="EMBL" id="NMD88677.1"/>
    </source>
</evidence>
<dbReference type="AlphaFoldDB" id="A0A848B3A7"/>
<gene>
    <name evidence="1" type="ORF">HF882_18995</name>
</gene>
<comment type="caution">
    <text evidence="1">The sequence shown here is derived from an EMBL/GenBank/DDBJ whole genome shotgun (WGS) entry which is preliminary data.</text>
</comment>
<accession>A0A848B3A7</accession>
<protein>
    <submittedName>
        <fullName evidence="1">Uncharacterized protein</fullName>
    </submittedName>
</protein>
<dbReference type="RefSeq" id="WP_168963723.1">
    <property type="nucleotide sequence ID" value="NZ_JABAEW010000054.1"/>
</dbReference>